<dbReference type="InterPro" id="IPR042187">
    <property type="entry name" value="Flagellin_C_sub2"/>
</dbReference>
<feature type="domain" description="Flagellin N-terminal" evidence="5">
    <location>
        <begin position="5"/>
        <end position="141"/>
    </location>
</feature>
<dbReference type="Gene3D" id="6.10.10.10">
    <property type="entry name" value="Flagellar export chaperone, C-terminal domain"/>
    <property type="match status" value="1"/>
</dbReference>
<feature type="domain" description="Flagellin C-terminal" evidence="6">
    <location>
        <begin position="192"/>
        <end position="271"/>
    </location>
</feature>
<gene>
    <name evidence="7" type="ORF">DAY19_13715</name>
</gene>
<evidence type="ECO:0000313" key="7">
    <source>
        <dbReference type="EMBL" id="RZF21185.1"/>
    </source>
</evidence>
<keyword evidence="2 3" id="KW-0975">Bacterial flagellum</keyword>
<evidence type="ECO:0000259" key="5">
    <source>
        <dbReference type="Pfam" id="PF00669"/>
    </source>
</evidence>
<accession>A0ABY0IFA5</accession>
<dbReference type="RefSeq" id="WP_115363432.1">
    <property type="nucleotide sequence ID" value="NZ_QDKL01000003.1"/>
</dbReference>
<keyword evidence="8" id="KW-1185">Reference proteome</keyword>
<dbReference type="Pfam" id="PF00700">
    <property type="entry name" value="Flagellin_C"/>
    <property type="match status" value="1"/>
</dbReference>
<evidence type="ECO:0000256" key="2">
    <source>
        <dbReference type="ARBA" id="ARBA00023143"/>
    </source>
</evidence>
<keyword evidence="3" id="KW-0964">Secreted</keyword>
<proteinExistence type="inferred from homology"/>
<evidence type="ECO:0000313" key="8">
    <source>
        <dbReference type="Proteomes" id="UP000443582"/>
    </source>
</evidence>
<dbReference type="SUPFAM" id="SSF64518">
    <property type="entry name" value="Phase 1 flagellin"/>
    <property type="match status" value="1"/>
</dbReference>
<comment type="caution">
    <text evidence="7">The sequence shown here is derived from an EMBL/GenBank/DDBJ whole genome shotgun (WGS) entry which is preliminary data.</text>
</comment>
<dbReference type="Pfam" id="PF00669">
    <property type="entry name" value="Flagellin_N"/>
    <property type="match status" value="1"/>
</dbReference>
<name>A0ABY0IFA5_9BACT</name>
<dbReference type="InterPro" id="IPR046358">
    <property type="entry name" value="Flagellin_C"/>
</dbReference>
<evidence type="ECO:0000259" key="6">
    <source>
        <dbReference type="Pfam" id="PF00700"/>
    </source>
</evidence>
<dbReference type="EMBL" id="QDKL01000003">
    <property type="protein sequence ID" value="RZF21185.1"/>
    <property type="molecule type" value="Genomic_DNA"/>
</dbReference>
<comment type="function">
    <text evidence="3">Flagellin is the subunit protein which polymerizes to form the filaments of bacterial flagella.</text>
</comment>
<dbReference type="PANTHER" id="PTHR42792:SF2">
    <property type="entry name" value="FLAGELLIN"/>
    <property type="match status" value="1"/>
</dbReference>
<keyword evidence="7" id="KW-0969">Cilium</keyword>
<sequence>MGMRINTNVSSLSAQRALGQSNSTQQKSLEKLSSGTRIVRSADDAAGLAISEKLKSQVRSSKQAERNANDGISMIQIAEGGLNEVSNILVRLRELSVQSASDTVGDTERQFTDLEYQNLKQEIQRISEVTEFNGKKLLTGNGDKYDIQIGINNDDFQDRIQFDTNVLSSGLEALGVADLEVGSKEGAQAALANLDSAIENIAGQRAELGAKQNRLNSTINNLQISTENLSAANSRIRDTDYAAETAKKAKSDILVNAGTSVLAQSNSQGAAALKLIG</sequence>
<comment type="subcellular location">
    <subcellularLocation>
        <location evidence="3">Secreted</location>
    </subcellularLocation>
    <subcellularLocation>
        <location evidence="3">Bacterial flagellum</location>
    </subcellularLocation>
</comment>
<comment type="similarity">
    <text evidence="1 3">Belongs to the bacterial flagellin family.</text>
</comment>
<dbReference type="PRINTS" id="PR00207">
    <property type="entry name" value="FLAGELLIN"/>
</dbReference>
<dbReference type="Gene3D" id="1.20.1330.10">
    <property type="entry name" value="f41 fragment of flagellin, N-terminal domain"/>
    <property type="match status" value="1"/>
</dbReference>
<evidence type="ECO:0000256" key="3">
    <source>
        <dbReference type="RuleBase" id="RU362073"/>
    </source>
</evidence>
<organism evidence="7 8">
    <name type="scientific">Halobacteriovorax vibrionivorans</name>
    <dbReference type="NCBI Taxonomy" id="2152716"/>
    <lineage>
        <taxon>Bacteria</taxon>
        <taxon>Pseudomonadati</taxon>
        <taxon>Bdellovibrionota</taxon>
        <taxon>Bacteriovoracia</taxon>
        <taxon>Bacteriovoracales</taxon>
        <taxon>Halobacteriovoraceae</taxon>
        <taxon>Halobacteriovorax</taxon>
    </lineage>
</organism>
<protein>
    <recommendedName>
        <fullName evidence="3">Flagellin</fullName>
    </recommendedName>
</protein>
<keyword evidence="7" id="KW-0966">Cell projection</keyword>
<dbReference type="InterPro" id="IPR001492">
    <property type="entry name" value="Flagellin"/>
</dbReference>
<dbReference type="InterPro" id="IPR001029">
    <property type="entry name" value="Flagellin_N"/>
</dbReference>
<dbReference type="PANTHER" id="PTHR42792">
    <property type="entry name" value="FLAGELLIN"/>
    <property type="match status" value="1"/>
</dbReference>
<dbReference type="Proteomes" id="UP000443582">
    <property type="component" value="Unassembled WGS sequence"/>
</dbReference>
<keyword evidence="7" id="KW-0282">Flagellum</keyword>
<reference evidence="8" key="1">
    <citation type="journal article" date="2019" name="Int. J. Syst. Evol. Microbiol.">
        <title>Halobacteriovorax valvorus sp. nov., a novel prokaryotic predator isolated from coastal seawater of China.</title>
        <authorList>
            <person name="Chen M.-X."/>
        </authorList>
    </citation>
    <scope>NUCLEOTIDE SEQUENCE [LARGE SCALE GENOMIC DNA]</scope>
    <source>
        <strain evidence="8">BL9</strain>
    </source>
</reference>
<feature type="region of interest" description="Disordered" evidence="4">
    <location>
        <begin position="1"/>
        <end position="35"/>
    </location>
</feature>
<evidence type="ECO:0000256" key="4">
    <source>
        <dbReference type="SAM" id="MobiDB-lite"/>
    </source>
</evidence>
<evidence type="ECO:0000256" key="1">
    <source>
        <dbReference type="ARBA" id="ARBA00005709"/>
    </source>
</evidence>